<dbReference type="Proteomes" id="UP000248886">
    <property type="component" value="Unassembled WGS sequence"/>
</dbReference>
<reference evidence="1 2" key="1">
    <citation type="submission" date="2018-06" db="EMBL/GenBank/DDBJ databases">
        <title>Draft sequence of Acidithiobacillus ferrooxidans CCM 4253.</title>
        <authorList>
            <person name="Moya-Beltran A."/>
            <person name="Castro M."/>
            <person name="Covarrubias P.C."/>
            <person name="Issotta F."/>
            <person name="Janiczek O."/>
            <person name="Mandl M."/>
            <person name="Kucera J."/>
            <person name="Quatrini R."/>
        </authorList>
    </citation>
    <scope>NUCLEOTIDE SEQUENCE [LARGE SCALE GENOMIC DNA]</scope>
    <source>
        <strain evidence="1 2">CCM 4253</strain>
    </source>
</reference>
<protein>
    <submittedName>
        <fullName evidence="1">Uncharacterized protein</fullName>
    </submittedName>
</protein>
<dbReference type="AlphaFoldDB" id="A0A2W1KHX2"/>
<organism evidence="1 2">
    <name type="scientific">Acidithiobacillus ferrooxidans</name>
    <name type="common">Thiobacillus ferrooxidans</name>
    <dbReference type="NCBI Taxonomy" id="920"/>
    <lineage>
        <taxon>Bacteria</taxon>
        <taxon>Pseudomonadati</taxon>
        <taxon>Pseudomonadota</taxon>
        <taxon>Acidithiobacillia</taxon>
        <taxon>Acidithiobacillales</taxon>
        <taxon>Acidithiobacillaceae</taxon>
        <taxon>Acidithiobacillus</taxon>
    </lineage>
</organism>
<sequence>MGARTVVVLEAENEQFPKELAQVRMERDTVKKWLRTLPRNRYGPSLKWRHYVALRWHRITDP</sequence>
<dbReference type="EMBL" id="QKQP01000001">
    <property type="protein sequence ID" value="PZD82035.1"/>
    <property type="molecule type" value="Genomic_DNA"/>
</dbReference>
<evidence type="ECO:0000313" key="2">
    <source>
        <dbReference type="Proteomes" id="UP000248886"/>
    </source>
</evidence>
<proteinExistence type="predicted"/>
<gene>
    <name evidence="1" type="ORF">DN052_02975</name>
</gene>
<comment type="caution">
    <text evidence="1">The sequence shown here is derived from an EMBL/GenBank/DDBJ whole genome shotgun (WGS) entry which is preliminary data.</text>
</comment>
<name>A0A2W1KHX2_ACIFR</name>
<evidence type="ECO:0000313" key="1">
    <source>
        <dbReference type="EMBL" id="PZD82035.1"/>
    </source>
</evidence>
<accession>A0A2W1KHX2</accession>